<reference evidence="1" key="1">
    <citation type="submission" date="2018-11" db="EMBL/GenBank/DDBJ databases">
        <authorList>
            <consortium name="Pathogen Informatics"/>
        </authorList>
    </citation>
    <scope>NUCLEOTIDE SEQUENCE</scope>
</reference>
<evidence type="ECO:0000313" key="2">
    <source>
        <dbReference type="Proteomes" id="UP000784294"/>
    </source>
</evidence>
<comment type="caution">
    <text evidence="1">The sequence shown here is derived from an EMBL/GenBank/DDBJ whole genome shotgun (WGS) entry which is preliminary data.</text>
</comment>
<evidence type="ECO:0000313" key="1">
    <source>
        <dbReference type="EMBL" id="VEL33447.1"/>
    </source>
</evidence>
<dbReference type="AlphaFoldDB" id="A0A3S5B0V4"/>
<proteinExistence type="predicted"/>
<dbReference type="Proteomes" id="UP000784294">
    <property type="component" value="Unassembled WGS sequence"/>
</dbReference>
<protein>
    <submittedName>
        <fullName evidence="1">Uncharacterized protein</fullName>
    </submittedName>
</protein>
<sequence length="263" mass="28845">MVLSTILDILKRSSRLCYPSTRLILCRPAGSDGTQLLGVGIRLRYECLVPASRLEQFILQCLRYSVFSGSSNLTDLVTVGRYSSSLVAMFNAFLNCKCVSVCIVVCACAVDGLSKELSQSGILSSRSRVGQMTRGRSVRDGGGDVRLLSYSHTEADSEDKVGPFLLCLVLGPVERSDFHLFSVPPHRARISSISNKSGLYSSVAFHWIPRLVNCTCFFAALRGDIAWEDGTQIVPKLSFITDNSFEKSGFVWGSIRQRSLAIP</sequence>
<gene>
    <name evidence="1" type="ORF">PXEA_LOCUS26887</name>
</gene>
<organism evidence="1 2">
    <name type="scientific">Protopolystoma xenopodis</name>
    <dbReference type="NCBI Taxonomy" id="117903"/>
    <lineage>
        <taxon>Eukaryota</taxon>
        <taxon>Metazoa</taxon>
        <taxon>Spiralia</taxon>
        <taxon>Lophotrochozoa</taxon>
        <taxon>Platyhelminthes</taxon>
        <taxon>Monogenea</taxon>
        <taxon>Polyopisthocotylea</taxon>
        <taxon>Polystomatidea</taxon>
        <taxon>Polystomatidae</taxon>
        <taxon>Protopolystoma</taxon>
    </lineage>
</organism>
<accession>A0A3S5B0V4</accession>
<name>A0A3S5B0V4_9PLAT</name>
<keyword evidence="2" id="KW-1185">Reference proteome</keyword>
<dbReference type="EMBL" id="CAAALY010245789">
    <property type="protein sequence ID" value="VEL33447.1"/>
    <property type="molecule type" value="Genomic_DNA"/>
</dbReference>